<organism evidence="1 2">
    <name type="scientific">Trichonephila clavipes</name>
    <name type="common">Golden silk orbweaver</name>
    <name type="synonym">Nephila clavipes</name>
    <dbReference type="NCBI Taxonomy" id="2585209"/>
    <lineage>
        <taxon>Eukaryota</taxon>
        <taxon>Metazoa</taxon>
        <taxon>Ecdysozoa</taxon>
        <taxon>Arthropoda</taxon>
        <taxon>Chelicerata</taxon>
        <taxon>Arachnida</taxon>
        <taxon>Araneae</taxon>
        <taxon>Araneomorphae</taxon>
        <taxon>Entelegynae</taxon>
        <taxon>Araneoidea</taxon>
        <taxon>Nephilidae</taxon>
        <taxon>Trichonephila</taxon>
    </lineage>
</organism>
<name>A0A8X6RA62_TRICX</name>
<keyword evidence="2" id="KW-1185">Reference proteome</keyword>
<gene>
    <name evidence="1" type="ORF">TNCV_1408391</name>
</gene>
<dbReference type="Proteomes" id="UP000887159">
    <property type="component" value="Unassembled WGS sequence"/>
</dbReference>
<dbReference type="AlphaFoldDB" id="A0A8X6RA62"/>
<evidence type="ECO:0000313" key="1">
    <source>
        <dbReference type="EMBL" id="GFX86640.1"/>
    </source>
</evidence>
<accession>A0A8X6RA62</accession>
<protein>
    <submittedName>
        <fullName evidence="1">Uncharacterized protein</fullName>
    </submittedName>
</protein>
<reference evidence="1" key="1">
    <citation type="submission" date="2020-08" db="EMBL/GenBank/DDBJ databases">
        <title>Multicomponent nature underlies the extraordinary mechanical properties of spider dragline silk.</title>
        <authorList>
            <person name="Kono N."/>
            <person name="Nakamura H."/>
            <person name="Mori M."/>
            <person name="Yoshida Y."/>
            <person name="Ohtoshi R."/>
            <person name="Malay A.D."/>
            <person name="Moran D.A.P."/>
            <person name="Tomita M."/>
            <person name="Numata K."/>
            <person name="Arakawa K."/>
        </authorList>
    </citation>
    <scope>NUCLEOTIDE SEQUENCE</scope>
</reference>
<proteinExistence type="predicted"/>
<sequence>MNFVKDRVFDRLISLEKGKVSSKISQLRKRHKVGQSLTSIQNNEDEWSISSTREVLEVIQRYFLLYQWSSNCVPQNPEVPKVNVAAVAEWYRYRTGACFVTGSSPVPLKTRRIVRVLYFVRGGFVGHRSRAVQSISPLIFRSTGLDSSGVKKGLRCSCKMHVWVSGPTKMPTALDVRRSDVTALALSYRTFLLRKV</sequence>
<evidence type="ECO:0000313" key="2">
    <source>
        <dbReference type="Proteomes" id="UP000887159"/>
    </source>
</evidence>
<dbReference type="EMBL" id="BMAU01021013">
    <property type="protein sequence ID" value="GFX86640.1"/>
    <property type="molecule type" value="Genomic_DNA"/>
</dbReference>
<comment type="caution">
    <text evidence="1">The sequence shown here is derived from an EMBL/GenBank/DDBJ whole genome shotgun (WGS) entry which is preliminary data.</text>
</comment>